<evidence type="ECO:0000256" key="9">
    <source>
        <dbReference type="ARBA" id="ARBA00023242"/>
    </source>
</evidence>
<dbReference type="CDD" id="cd15489">
    <property type="entry name" value="PHD_SF"/>
    <property type="match status" value="1"/>
</dbReference>
<dbReference type="CDD" id="cd18793">
    <property type="entry name" value="SF2_C_SNF"/>
    <property type="match status" value="1"/>
</dbReference>
<dbReference type="InterPro" id="IPR038718">
    <property type="entry name" value="SNF2-like_sf"/>
</dbReference>
<dbReference type="Pfam" id="PF00271">
    <property type="entry name" value="Helicase_C"/>
    <property type="match status" value="1"/>
</dbReference>
<dbReference type="Gene3D" id="3.30.40.10">
    <property type="entry name" value="Zinc/RING finger domain, C3HC4 (zinc finger)"/>
    <property type="match status" value="1"/>
</dbReference>
<evidence type="ECO:0000256" key="4">
    <source>
        <dbReference type="ARBA" id="ARBA00022741"/>
    </source>
</evidence>
<feature type="region of interest" description="Disordered" evidence="10">
    <location>
        <begin position="1"/>
        <end position="55"/>
    </location>
</feature>
<feature type="compositionally biased region" description="Polar residues" evidence="10">
    <location>
        <begin position="22"/>
        <end position="32"/>
    </location>
</feature>
<dbReference type="InterPro" id="IPR013083">
    <property type="entry name" value="Znf_RING/FYVE/PHD"/>
</dbReference>
<protein>
    <submittedName>
        <fullName evidence="13">Putative chromatin remodeling complex subunit (Chd3)</fullName>
    </submittedName>
</protein>
<dbReference type="GO" id="GO:0042393">
    <property type="term" value="F:histone binding"/>
    <property type="evidence" value="ECO:0007669"/>
    <property type="project" value="TreeGrafter"/>
</dbReference>
<comment type="caution">
    <text evidence="13">The sequence shown here is derived from an EMBL/GenBank/DDBJ whole genome shotgun (WGS) entry which is preliminary data.</text>
</comment>
<dbReference type="PROSITE" id="PS51194">
    <property type="entry name" value="HELICASE_CTER"/>
    <property type="match status" value="1"/>
</dbReference>
<comment type="subcellular location">
    <subcellularLocation>
        <location evidence="1">Nucleus</location>
    </subcellularLocation>
</comment>
<comment type="subunit">
    <text evidence="2">Component of the NuA4 histone acetyltransferase complex.</text>
</comment>
<accession>A0A1S9RNU1</accession>
<keyword evidence="5" id="KW-0863">Zinc-finger</keyword>
<keyword evidence="8" id="KW-0067">ATP-binding</keyword>
<dbReference type="GO" id="GO:0140658">
    <property type="term" value="F:ATP-dependent chromatin remodeler activity"/>
    <property type="evidence" value="ECO:0007669"/>
    <property type="project" value="TreeGrafter"/>
</dbReference>
<feature type="compositionally biased region" description="Basic residues" evidence="10">
    <location>
        <begin position="234"/>
        <end position="246"/>
    </location>
</feature>
<dbReference type="Pfam" id="PF23615">
    <property type="entry name" value="Chromo_MIT1"/>
    <property type="match status" value="1"/>
</dbReference>
<evidence type="ECO:0000256" key="3">
    <source>
        <dbReference type="ARBA" id="ARBA00022723"/>
    </source>
</evidence>
<dbReference type="PANTHER" id="PTHR45623">
    <property type="entry name" value="CHROMODOMAIN-HELICASE-DNA-BINDING PROTEIN 3-RELATED-RELATED"/>
    <property type="match status" value="1"/>
</dbReference>
<dbReference type="InterPro" id="IPR001965">
    <property type="entry name" value="Znf_PHD"/>
</dbReference>
<feature type="compositionally biased region" description="Acidic residues" evidence="10">
    <location>
        <begin position="218"/>
        <end position="228"/>
    </location>
</feature>
<dbReference type="SUPFAM" id="SSF52540">
    <property type="entry name" value="P-loop containing nucleoside triphosphate hydrolases"/>
    <property type="match status" value="2"/>
</dbReference>
<dbReference type="Pfam" id="PF18585">
    <property type="entry name" value="zf-CCCH_6"/>
    <property type="match status" value="1"/>
</dbReference>
<dbReference type="GO" id="GO:0008270">
    <property type="term" value="F:zinc ion binding"/>
    <property type="evidence" value="ECO:0007669"/>
    <property type="project" value="UniProtKB-KW"/>
</dbReference>
<dbReference type="SUPFAM" id="SSF57903">
    <property type="entry name" value="FYVE/PHD zinc finger"/>
    <property type="match status" value="1"/>
</dbReference>
<dbReference type="SMART" id="SM00249">
    <property type="entry name" value="PHD"/>
    <property type="match status" value="2"/>
</dbReference>
<feature type="region of interest" description="Disordered" evidence="10">
    <location>
        <begin position="174"/>
        <end position="306"/>
    </location>
</feature>
<keyword evidence="6" id="KW-0378">Hydrolase</keyword>
<dbReference type="InterPro" id="IPR014001">
    <property type="entry name" value="Helicase_ATP-bd"/>
</dbReference>
<dbReference type="SUPFAM" id="SSF54160">
    <property type="entry name" value="Chromo domain-like"/>
    <property type="match status" value="1"/>
</dbReference>
<sequence>MSHLENLDLPESDDPDAMVAQLPSQLESQTSGPAVPAIEPKSQQQFEEVQQPREPEPMKFLDIEIRVPIVDNPSDYEYLPGHFKVRRILRVDSSNPERPLYTVRLASGERSTVRATPRQMDVEYISNIDLLPLQMSRDTFMSFDNSAQALDDFVPESESDDELITVGYGSHPRFEFGGDGTGHGKRARAGGRNTRLRRHASSARGDYTAFYEIPESSSSDEDLDESSDELNGRFPKRRRRSTRNSRRVIISSDEDDDSSAKEAPTRASTRTRKSVQKNLRERLEDDLSEAESDAPKRQKYSGAREAFPELPRDDEFRLRHFACCSSCNYYEDDEVKGPLVFCQGCSSSFHQQCLGPRSSREHLVTKIDEEYFILQCRRCLGVAHTKHDVSPHLGRCTVCKEDGAMSQPLRERLTSKEEQQLRVANGGTDPVTHVDLSRINNIDDVLFRCAGCQRAFHFKHFATETSQDISEVISHYTTHWQCQDCTLAPGDIEALVAWRLVKPPAKGVKLFMVELIPEVEKEYLIKWKLKSHFRNTWMPGEWVWGMSNAAMRRAFFNSPKARKPMWTTEEAVPEENLRVDIVFDVTFPAGTDLDDQSNPELVKEAYVKYKGLNYEDSVWESPPAPKETARWEDFKLAFKDWLQRDTINPPDRHTLKTHLANIRRLNFKQDLVLNTQPALITGGQLMDYQLDGVNWLYYMFMKQQNAILADDMGLGKTVQVISLIATLVERHQCWPFLVVAPNSTVPNWRREIKTWAPEIRVVTYFGSAFARQMANDYEMFPERAKALRCHVVIASYESMVDEEAKRVLNKIHWAGLIVDEGQRLKNDKSQLYERLCRMKFDFKALLTGTPLQNNIRELFNLIQFLDPVKDADELEEQYGDLTAESIRSLHDMIRPFFLRRTKAEVLPFLPPMVQIIIPVSMSVVQKKLYKSILGKNPQLIQAICKKQTGQLKKTERHNLNNILVQLRKCLCHPFIYNKAIEEQTNDPNLAFQRLVEASGKLKLLNIMLPKLQERGHRVLIFSQFLENLDIVEDFLTGLELRYCRLDGRLTARQKQQQIDSFNDPDSPFFAFLLSTRSGGVGINLATADTVIIMDPDFNPKQDMQALSRAHRIGQKNTVLVFHLTTRASVEEKIMQKGKKKLALDHVLIERMEAGEEEEEDLETILRHGARSLFNDDDSPDIHYDVESINKLLDRSQAEQAEEVAANTPGSSTDQPQFSFARVWQNDRGTLEEVTETEDSPVDATVWEEILRERERDAQEEEFRKAEGLGRGKRKRAAVNYQTVREEEDAHDPDVMMSSPVKARKSGDSDVEFQGVDEPDESDFAEDVPDIQDMAPPTQLKTAPFQRVQSPPPPPPPAPGFSFGMDGAFDPPPRCIACNQYHLLGRCRLKKAGFEHCPLCGLAHFGGRRACSHFQSETQVRRMMETLQQSTEDRKLVSAARKYLKGLLCHLPAARKKASTMMEDVTMSDSTSSITSQVTLQAPTGDPTPSITTTKPQSYHGPFTSISGTEHVLIDLTATHNEASF</sequence>
<dbReference type="GO" id="GO:0016887">
    <property type="term" value="F:ATP hydrolysis activity"/>
    <property type="evidence" value="ECO:0007669"/>
    <property type="project" value="TreeGrafter"/>
</dbReference>
<feature type="compositionally biased region" description="Basic residues" evidence="10">
    <location>
        <begin position="183"/>
        <end position="201"/>
    </location>
</feature>
<proteinExistence type="predicted"/>
<feature type="region of interest" description="Disordered" evidence="10">
    <location>
        <begin position="1478"/>
        <end position="1498"/>
    </location>
</feature>
<dbReference type="InterPro" id="IPR056616">
    <property type="entry name" value="Chromo_MIT1"/>
</dbReference>
<evidence type="ECO:0000313" key="13">
    <source>
        <dbReference type="EMBL" id="OOQ87194.1"/>
    </source>
</evidence>
<dbReference type="GO" id="GO:0005634">
    <property type="term" value="C:nucleus"/>
    <property type="evidence" value="ECO:0007669"/>
    <property type="project" value="UniProtKB-SubCell"/>
</dbReference>
<feature type="region of interest" description="Disordered" evidence="10">
    <location>
        <begin position="1283"/>
        <end position="1325"/>
    </location>
</feature>
<evidence type="ECO:0000313" key="14">
    <source>
        <dbReference type="Proteomes" id="UP000190744"/>
    </source>
</evidence>
<reference evidence="14" key="1">
    <citation type="submission" date="2015-09" db="EMBL/GenBank/DDBJ databases">
        <authorList>
            <person name="Fill T.P."/>
            <person name="Baretta J.F."/>
            <person name="de Almeida L.G."/>
            <person name="Rocha M."/>
            <person name="de Souza D.H."/>
            <person name="Malavazi I."/>
            <person name="Cerdeira L.T."/>
            <person name="Hong H."/>
            <person name="Samborskyy M."/>
            <person name="de Vasconcelos A.T."/>
            <person name="Leadlay P."/>
            <person name="Rodrigues-Filho E."/>
        </authorList>
    </citation>
    <scope>NUCLEOTIDE SEQUENCE [LARGE SCALE GENOMIC DNA]</scope>
    <source>
        <strain evidence="14">LaBioMMi 136</strain>
    </source>
</reference>
<organism evidence="13 14">
    <name type="scientific">Penicillium brasilianum</name>
    <dbReference type="NCBI Taxonomy" id="104259"/>
    <lineage>
        <taxon>Eukaryota</taxon>
        <taxon>Fungi</taxon>
        <taxon>Dikarya</taxon>
        <taxon>Ascomycota</taxon>
        <taxon>Pezizomycotina</taxon>
        <taxon>Eurotiomycetes</taxon>
        <taxon>Eurotiomycetidae</taxon>
        <taxon>Eurotiales</taxon>
        <taxon>Aspergillaceae</taxon>
        <taxon>Penicillium</taxon>
    </lineage>
</organism>
<feature type="compositionally biased region" description="Acidic residues" evidence="10">
    <location>
        <begin position="1308"/>
        <end position="1325"/>
    </location>
</feature>
<dbReference type="PANTHER" id="PTHR45623:SF17">
    <property type="entry name" value="CHROMODOMAIN-HELICASE-DNA-BINDING PROTEIN 3-RELATED"/>
    <property type="match status" value="1"/>
</dbReference>
<dbReference type="GO" id="GO:0003682">
    <property type="term" value="F:chromatin binding"/>
    <property type="evidence" value="ECO:0007669"/>
    <property type="project" value="TreeGrafter"/>
</dbReference>
<evidence type="ECO:0000256" key="2">
    <source>
        <dbReference type="ARBA" id="ARBA00011353"/>
    </source>
</evidence>
<feature type="region of interest" description="Disordered" evidence="10">
    <location>
        <begin position="1196"/>
        <end position="1215"/>
    </location>
</feature>
<feature type="compositionally biased region" description="Polar residues" evidence="10">
    <location>
        <begin position="1478"/>
        <end position="1496"/>
    </location>
</feature>
<dbReference type="CDD" id="cd17919">
    <property type="entry name" value="DEXHc_Snf"/>
    <property type="match status" value="1"/>
</dbReference>
<dbReference type="InterPro" id="IPR001650">
    <property type="entry name" value="Helicase_C-like"/>
</dbReference>
<evidence type="ECO:0000256" key="7">
    <source>
        <dbReference type="ARBA" id="ARBA00022833"/>
    </source>
</evidence>
<evidence type="ECO:0000259" key="11">
    <source>
        <dbReference type="PROSITE" id="PS51192"/>
    </source>
</evidence>
<dbReference type="PROSITE" id="PS51192">
    <property type="entry name" value="HELICASE_ATP_BIND_1"/>
    <property type="match status" value="1"/>
</dbReference>
<dbReference type="InterPro" id="IPR049730">
    <property type="entry name" value="SNF2/RAD54-like_C"/>
</dbReference>
<gene>
    <name evidence="13" type="ORF">PEBR_17996</name>
</gene>
<evidence type="ECO:0000256" key="1">
    <source>
        <dbReference type="ARBA" id="ARBA00004123"/>
    </source>
</evidence>
<dbReference type="Pfam" id="PF00176">
    <property type="entry name" value="SNF2-rel_dom"/>
    <property type="match status" value="1"/>
</dbReference>
<keyword evidence="9" id="KW-0539">Nucleus</keyword>
<dbReference type="Pfam" id="PF15446">
    <property type="entry name" value="zf-PHD-like"/>
    <property type="match status" value="1"/>
</dbReference>
<dbReference type="InterPro" id="IPR040934">
    <property type="entry name" value="Znf-CCCH_6"/>
</dbReference>
<dbReference type="SMART" id="SM00490">
    <property type="entry name" value="HELICc"/>
    <property type="match status" value="1"/>
</dbReference>
<dbReference type="InterPro" id="IPR027417">
    <property type="entry name" value="P-loop_NTPase"/>
</dbReference>
<dbReference type="GO" id="GO:0003677">
    <property type="term" value="F:DNA binding"/>
    <property type="evidence" value="ECO:0007669"/>
    <property type="project" value="TreeGrafter"/>
</dbReference>
<dbReference type="SMART" id="SM00487">
    <property type="entry name" value="DEXDc"/>
    <property type="match status" value="1"/>
</dbReference>
<dbReference type="Gene3D" id="3.40.50.300">
    <property type="entry name" value="P-loop containing nucleotide triphosphate hydrolases"/>
    <property type="match status" value="1"/>
</dbReference>
<name>A0A1S9RNU1_PENBI</name>
<dbReference type="EMBL" id="LJBN01000127">
    <property type="protein sequence ID" value="OOQ87194.1"/>
    <property type="molecule type" value="Genomic_DNA"/>
</dbReference>
<keyword evidence="7" id="KW-0862">Zinc</keyword>
<evidence type="ECO:0000256" key="5">
    <source>
        <dbReference type="ARBA" id="ARBA00022771"/>
    </source>
</evidence>
<evidence type="ECO:0000259" key="12">
    <source>
        <dbReference type="PROSITE" id="PS51194"/>
    </source>
</evidence>
<evidence type="ECO:0000256" key="10">
    <source>
        <dbReference type="SAM" id="MobiDB-lite"/>
    </source>
</evidence>
<dbReference type="GO" id="GO:0005524">
    <property type="term" value="F:ATP binding"/>
    <property type="evidence" value="ECO:0007669"/>
    <property type="project" value="UniProtKB-KW"/>
</dbReference>
<dbReference type="GO" id="GO:0000785">
    <property type="term" value="C:chromatin"/>
    <property type="evidence" value="ECO:0007669"/>
    <property type="project" value="TreeGrafter"/>
</dbReference>
<evidence type="ECO:0000256" key="8">
    <source>
        <dbReference type="ARBA" id="ARBA00022840"/>
    </source>
</evidence>
<dbReference type="Gene3D" id="3.40.50.10810">
    <property type="entry name" value="Tandem AAA-ATPase domain"/>
    <property type="match status" value="1"/>
</dbReference>
<keyword evidence="4" id="KW-0547">Nucleotide-binding</keyword>
<dbReference type="Proteomes" id="UP000190744">
    <property type="component" value="Unassembled WGS sequence"/>
</dbReference>
<dbReference type="InterPro" id="IPR000330">
    <property type="entry name" value="SNF2_N"/>
</dbReference>
<dbReference type="InterPro" id="IPR016197">
    <property type="entry name" value="Chromo-like_dom_sf"/>
</dbReference>
<dbReference type="InterPro" id="IPR041684">
    <property type="entry name" value="Znf-PHD-like"/>
</dbReference>
<feature type="domain" description="Helicase C-terminal" evidence="12">
    <location>
        <begin position="1003"/>
        <end position="1162"/>
    </location>
</feature>
<evidence type="ECO:0000256" key="6">
    <source>
        <dbReference type="ARBA" id="ARBA00022801"/>
    </source>
</evidence>
<feature type="domain" description="Helicase ATP-binding" evidence="11">
    <location>
        <begin position="697"/>
        <end position="868"/>
    </location>
</feature>
<dbReference type="InterPro" id="IPR011011">
    <property type="entry name" value="Znf_FYVE_PHD"/>
</dbReference>
<keyword evidence="3" id="KW-0479">Metal-binding</keyword>